<dbReference type="SMART" id="SM00342">
    <property type="entry name" value="HTH_ARAC"/>
    <property type="match status" value="1"/>
</dbReference>
<evidence type="ECO:0000256" key="2">
    <source>
        <dbReference type="ARBA" id="ARBA00023125"/>
    </source>
</evidence>
<dbReference type="EMBL" id="JAAAMU010000007">
    <property type="protein sequence ID" value="NBC70437.1"/>
    <property type="molecule type" value="Genomic_DNA"/>
</dbReference>
<evidence type="ECO:0000256" key="3">
    <source>
        <dbReference type="ARBA" id="ARBA00023163"/>
    </source>
</evidence>
<feature type="domain" description="HTH araC/xylS-type" evidence="5">
    <location>
        <begin position="421"/>
        <end position="519"/>
    </location>
</feature>
<keyword evidence="3" id="KW-0804">Transcription</keyword>
<feature type="domain" description="Response regulatory" evidence="6">
    <location>
        <begin position="3"/>
        <end position="120"/>
    </location>
</feature>
<dbReference type="AlphaFoldDB" id="A0A7X4YQ33"/>
<dbReference type="PANTHER" id="PTHR43280:SF10">
    <property type="entry name" value="REGULATORY PROTEIN POCR"/>
    <property type="match status" value="1"/>
</dbReference>
<feature type="modified residue" description="4-aspartylphosphate" evidence="4">
    <location>
        <position position="55"/>
    </location>
</feature>
<dbReference type="OrthoDB" id="9794370at2"/>
<evidence type="ECO:0000313" key="7">
    <source>
        <dbReference type="EMBL" id="NBC70437.1"/>
    </source>
</evidence>
<protein>
    <submittedName>
        <fullName evidence="7">Response regulator</fullName>
    </submittedName>
</protein>
<comment type="caution">
    <text evidence="7">The sequence shown here is derived from an EMBL/GenBank/DDBJ whole genome shotgun (WGS) entry which is preliminary data.</text>
</comment>
<dbReference type="GO" id="GO:0003700">
    <property type="term" value="F:DNA-binding transcription factor activity"/>
    <property type="evidence" value="ECO:0007669"/>
    <property type="project" value="InterPro"/>
</dbReference>
<keyword evidence="8" id="KW-1185">Reference proteome</keyword>
<accession>A0A7X4YQ33</accession>
<evidence type="ECO:0000259" key="5">
    <source>
        <dbReference type="PROSITE" id="PS01124"/>
    </source>
</evidence>
<name>A0A7X4YQ33_9BACL</name>
<dbReference type="GO" id="GO:0000160">
    <property type="term" value="P:phosphorelay signal transduction system"/>
    <property type="evidence" value="ECO:0007669"/>
    <property type="project" value="InterPro"/>
</dbReference>
<dbReference type="RefSeq" id="WP_161699381.1">
    <property type="nucleotide sequence ID" value="NZ_JAAAMU010000007.1"/>
</dbReference>
<dbReference type="SUPFAM" id="SSF52172">
    <property type="entry name" value="CheY-like"/>
    <property type="match status" value="1"/>
</dbReference>
<dbReference type="InterPro" id="IPR001789">
    <property type="entry name" value="Sig_transdc_resp-reg_receiver"/>
</dbReference>
<gene>
    <name evidence="7" type="ORF">GT003_15660</name>
</gene>
<evidence type="ECO:0000259" key="6">
    <source>
        <dbReference type="PROSITE" id="PS50110"/>
    </source>
</evidence>
<dbReference type="InterPro" id="IPR011006">
    <property type="entry name" value="CheY-like_superfamily"/>
</dbReference>
<dbReference type="GO" id="GO:0043565">
    <property type="term" value="F:sequence-specific DNA binding"/>
    <property type="evidence" value="ECO:0007669"/>
    <property type="project" value="InterPro"/>
</dbReference>
<keyword evidence="1" id="KW-0805">Transcription regulation</keyword>
<dbReference type="InterPro" id="IPR018060">
    <property type="entry name" value="HTH_AraC"/>
</dbReference>
<dbReference type="PRINTS" id="PR00032">
    <property type="entry name" value="HTHARAC"/>
</dbReference>
<dbReference type="SMART" id="SM00448">
    <property type="entry name" value="REC"/>
    <property type="match status" value="1"/>
</dbReference>
<reference evidence="7 8" key="1">
    <citation type="submission" date="2020-01" db="EMBL/GenBank/DDBJ databases">
        <title>Paenibacillus soybeanensis sp. nov. isolated from the nodules of soybean (Glycine max(L.) Merr).</title>
        <authorList>
            <person name="Wang H."/>
        </authorList>
    </citation>
    <scope>NUCLEOTIDE SEQUENCE [LARGE SCALE GENOMIC DNA]</scope>
    <source>
        <strain evidence="7 8">DSM 23054</strain>
    </source>
</reference>
<dbReference type="InterPro" id="IPR020449">
    <property type="entry name" value="Tscrpt_reg_AraC-type_HTH"/>
</dbReference>
<keyword evidence="4" id="KW-0597">Phosphoprotein</keyword>
<dbReference type="PROSITE" id="PS50110">
    <property type="entry name" value="RESPONSE_REGULATORY"/>
    <property type="match status" value="1"/>
</dbReference>
<evidence type="ECO:0000313" key="8">
    <source>
        <dbReference type="Proteomes" id="UP000558113"/>
    </source>
</evidence>
<keyword evidence="2" id="KW-0238">DNA-binding</keyword>
<dbReference type="Pfam" id="PF12833">
    <property type="entry name" value="HTH_18"/>
    <property type="match status" value="1"/>
</dbReference>
<proteinExistence type="predicted"/>
<dbReference type="SUPFAM" id="SSF46689">
    <property type="entry name" value="Homeodomain-like"/>
    <property type="match status" value="2"/>
</dbReference>
<evidence type="ECO:0000256" key="4">
    <source>
        <dbReference type="PROSITE-ProRule" id="PRU00169"/>
    </source>
</evidence>
<dbReference type="PANTHER" id="PTHR43280">
    <property type="entry name" value="ARAC-FAMILY TRANSCRIPTIONAL REGULATOR"/>
    <property type="match status" value="1"/>
</dbReference>
<dbReference type="Gene3D" id="3.40.50.2300">
    <property type="match status" value="1"/>
</dbReference>
<dbReference type="InterPro" id="IPR009057">
    <property type="entry name" value="Homeodomain-like_sf"/>
</dbReference>
<dbReference type="Proteomes" id="UP000558113">
    <property type="component" value="Unassembled WGS sequence"/>
</dbReference>
<dbReference type="CDD" id="cd17536">
    <property type="entry name" value="REC_YesN-like"/>
    <property type="match status" value="1"/>
</dbReference>
<dbReference type="Pfam" id="PF00072">
    <property type="entry name" value="Response_reg"/>
    <property type="match status" value="1"/>
</dbReference>
<dbReference type="Gene3D" id="1.10.10.60">
    <property type="entry name" value="Homeodomain-like"/>
    <property type="match status" value="2"/>
</dbReference>
<dbReference type="PROSITE" id="PS01124">
    <property type="entry name" value="HTH_ARAC_FAMILY_2"/>
    <property type="match status" value="1"/>
</dbReference>
<organism evidence="7 8">
    <name type="scientific">Paenibacillus sacheonensis</name>
    <dbReference type="NCBI Taxonomy" id="742054"/>
    <lineage>
        <taxon>Bacteria</taxon>
        <taxon>Bacillati</taxon>
        <taxon>Bacillota</taxon>
        <taxon>Bacilli</taxon>
        <taxon>Bacillales</taxon>
        <taxon>Paenibacillaceae</taxon>
        <taxon>Paenibacillus</taxon>
    </lineage>
</organism>
<sequence>MLAIYLVEDEIIELNLMMNHIDWAGMGLRVVGSAKNGKKAWEQIQTLQPDIVLSDVRMPFMDGLQLAALIQARFDGIKVVFLSGHDEFTYVKSALDSGAVGYLLKPIDRRELSVIMDKAKAEVEKAKLLRRSKEVLIENLLAVLFVGADGGSREQAWRELVDRYPEYEDRKFVTALFSADGYSNLHAVNETNGRELYRTAELLQELLDIRGMEGMVVGLNEHEWLLALPAAAGSNAAGLWEEAQQAIQASLGWTVTVGVCDREGTLREGSSLFAKARQAANERFFAGPGTVVLDSRLHPRLDLGFGSLDEASQPGKLDLSDRERSIGVVSRFFDLARNLRTTKSRVLLGAKELLAAIASERAKYENSSGAAADAEEPAEWTRAIERAETLDEVREYMLELTGMICSQLEDRQQDRHLQLVQQVTDIIDREYHVALTIDYLAGKVYLSPNYLRVLFKEKKGCTVHEYLTRIRLNKSLELLRDKSLKIHDVASRVGYDNTSYFCSFFYKTQGVTPNEYRKKFL</sequence>
<evidence type="ECO:0000256" key="1">
    <source>
        <dbReference type="ARBA" id="ARBA00023015"/>
    </source>
</evidence>